<gene>
    <name evidence="3" type="ORF">BOVATA_040270</name>
</gene>
<accession>A0A2H6KHR9</accession>
<keyword evidence="4" id="KW-1185">Reference proteome</keyword>
<name>A0A2H6KHR9_9APIC</name>
<evidence type="ECO:0000256" key="1">
    <source>
        <dbReference type="SAM" id="MobiDB-lite"/>
    </source>
</evidence>
<dbReference type="AlphaFoldDB" id="A0A2H6KHR9"/>
<comment type="caution">
    <text evidence="3">The sequence shown here is derived from an EMBL/GenBank/DDBJ whole genome shotgun (WGS) entry which is preliminary data.</text>
</comment>
<feature type="region of interest" description="Disordered" evidence="1">
    <location>
        <begin position="367"/>
        <end position="409"/>
    </location>
</feature>
<keyword evidence="2" id="KW-0732">Signal</keyword>
<feature type="chain" id="PRO_5014177529" evidence="2">
    <location>
        <begin position="21"/>
        <end position="570"/>
    </location>
</feature>
<dbReference type="Proteomes" id="UP000236319">
    <property type="component" value="Unassembled WGS sequence"/>
</dbReference>
<dbReference type="OrthoDB" id="366407at2759"/>
<dbReference type="RefSeq" id="XP_028868777.1">
    <property type="nucleotide sequence ID" value="XM_029012944.1"/>
</dbReference>
<evidence type="ECO:0000313" key="3">
    <source>
        <dbReference type="EMBL" id="GBE62534.1"/>
    </source>
</evidence>
<reference evidence="3 4" key="1">
    <citation type="journal article" date="2017" name="BMC Genomics">
        <title>Whole-genome assembly of Babesia ovata and comparative genomics between closely related pathogens.</title>
        <authorList>
            <person name="Yamagishi J."/>
            <person name="Asada M."/>
            <person name="Hakimi H."/>
            <person name="Tanaka T.Q."/>
            <person name="Sugimoto C."/>
            <person name="Kawazu S."/>
        </authorList>
    </citation>
    <scope>NUCLEOTIDE SEQUENCE [LARGE SCALE GENOMIC DNA]</scope>
    <source>
        <strain evidence="3 4">Miyake</strain>
    </source>
</reference>
<dbReference type="GeneID" id="39876304"/>
<organism evidence="3 4">
    <name type="scientific">Babesia ovata</name>
    <dbReference type="NCBI Taxonomy" id="189622"/>
    <lineage>
        <taxon>Eukaryota</taxon>
        <taxon>Sar</taxon>
        <taxon>Alveolata</taxon>
        <taxon>Apicomplexa</taxon>
        <taxon>Aconoidasida</taxon>
        <taxon>Piroplasmida</taxon>
        <taxon>Babesiidae</taxon>
        <taxon>Babesia</taxon>
    </lineage>
</organism>
<dbReference type="VEuPathDB" id="PiroplasmaDB:BOVATA_040270"/>
<evidence type="ECO:0000256" key="2">
    <source>
        <dbReference type="SAM" id="SignalP"/>
    </source>
</evidence>
<evidence type="ECO:0000313" key="4">
    <source>
        <dbReference type="Proteomes" id="UP000236319"/>
    </source>
</evidence>
<sequence length="570" mass="61782">MMFWLANIWCAVCVLVGCSASGMVLDLASDVLPEGVEAFYGTFSNGGVYRFIRGVEDLITEIRYGDERIYYLSGREAYVIYSHVEEFICNSETYIRFYFGLNVDRGVVFGSHTVQIKENKIHPIKSLDFKKVISGPILLSVDTTQGMLHPLVVLSHGRYCEGSATYNVIDRVLLDTGFTVRMQLWLYKVGEIRVSHINETSLRCISIFRMACKKFITFMQNQYFYIRADNKVDVQIDISHIIKMNPSQACNTSSSSSASVSCGGSSSSSVVSESTSQLALLSGRIGEGNHFSTADPSNTSTRSIYLLVPSRVYDSPLFEEYATYDASSNTVIYDMLFLIAHLGAQGQGKSRITIHLTAIPAVVRSNTPSVVSCDSTDAAPNSSGGNDSHANSATQKEGGTNESGNLDNSITEARAPHHDELGDVLAESDNLLGEQVPFDVLQTMSGITPPTPNPDASNMGHAVSQMDCNVLRGSGIGIDASEAPTIPPEMSDGVYSTGMIHDEYGSIDSILGDKVSGVVYTSSGCCAVGGHGGNQFLGVDWPLSAGTPDKVKPYAARPRRKRVRLDPAQY</sequence>
<proteinExistence type="predicted"/>
<protein>
    <submittedName>
        <fullName evidence="3">Uncharacterized protein</fullName>
    </submittedName>
</protein>
<feature type="signal peptide" evidence="2">
    <location>
        <begin position="1"/>
        <end position="20"/>
    </location>
</feature>
<dbReference type="EMBL" id="BDSA01000005">
    <property type="protein sequence ID" value="GBE62534.1"/>
    <property type="molecule type" value="Genomic_DNA"/>
</dbReference>